<keyword evidence="3" id="KW-1185">Reference proteome</keyword>
<name>A0ABY5RPN4_9HYPH</name>
<evidence type="ECO:0000313" key="2">
    <source>
        <dbReference type="EMBL" id="UVF18854.1"/>
    </source>
</evidence>
<dbReference type="Pfam" id="PF14355">
    <property type="entry name" value="Abi_C"/>
    <property type="match status" value="1"/>
</dbReference>
<dbReference type="EMBL" id="CP102845">
    <property type="protein sequence ID" value="UVF18854.1"/>
    <property type="molecule type" value="Genomic_DNA"/>
</dbReference>
<accession>A0ABY5RPN4</accession>
<sequence>MAQEFKLQLIRALIVEHPDRAAPLQRPVEALEASIEGEPEMCLHRVRSLFEVAHHTLAPHLGVNLAEQTEFPARTSRILKAMDFSIAGHPDAERIGATIQKLLGSINGMAGALSELSNYRNLRHGGSPDWSSLGRQHAKMLGGLCDSLVSFLFDVAWTRSVAAPEQRAPYDTYPAFNEFIDEFYGSFEVDEAQYSASQVLYALDETVYETKKTAWLTEIGTEDEGKEAAA</sequence>
<dbReference type="RefSeq" id="WP_173947232.1">
    <property type="nucleotide sequence ID" value="NZ_CP102845.1"/>
</dbReference>
<gene>
    <name evidence="2" type="ORF">HPT29_020600</name>
</gene>
<reference evidence="2" key="1">
    <citation type="submission" date="2022-08" db="EMBL/GenBank/DDBJ databases">
        <title>Microvirga terrae sp. nov., isolated from soil.</title>
        <authorList>
            <person name="Kim K.H."/>
            <person name="Seo Y.L."/>
            <person name="Kim J.M."/>
            <person name="Lee J.K."/>
            <person name="Han D.M."/>
            <person name="Jeon C.O."/>
        </authorList>
    </citation>
    <scope>NUCLEOTIDE SEQUENCE</scope>
    <source>
        <strain evidence="2">R24</strain>
    </source>
</reference>
<dbReference type="InterPro" id="IPR026001">
    <property type="entry name" value="Abi-like_C"/>
</dbReference>
<evidence type="ECO:0000313" key="3">
    <source>
        <dbReference type="Proteomes" id="UP001017257"/>
    </source>
</evidence>
<evidence type="ECO:0000259" key="1">
    <source>
        <dbReference type="Pfam" id="PF14355"/>
    </source>
</evidence>
<proteinExistence type="predicted"/>
<feature type="domain" description="Abortive infection protein-like C-terminal" evidence="1">
    <location>
        <begin position="78"/>
        <end position="154"/>
    </location>
</feature>
<protein>
    <submittedName>
        <fullName evidence="2">Abortive infection family protein</fullName>
    </submittedName>
</protein>
<dbReference type="Proteomes" id="UP001017257">
    <property type="component" value="Chromosome"/>
</dbReference>
<organism evidence="2 3">
    <name type="scientific">Microvirga terrae</name>
    <dbReference type="NCBI Taxonomy" id="2740529"/>
    <lineage>
        <taxon>Bacteria</taxon>
        <taxon>Pseudomonadati</taxon>
        <taxon>Pseudomonadota</taxon>
        <taxon>Alphaproteobacteria</taxon>
        <taxon>Hyphomicrobiales</taxon>
        <taxon>Methylobacteriaceae</taxon>
        <taxon>Microvirga</taxon>
    </lineage>
</organism>